<reference evidence="1" key="1">
    <citation type="submission" date="2014-11" db="EMBL/GenBank/DDBJ databases">
        <authorList>
            <person name="Amaro Gonzalez C."/>
        </authorList>
    </citation>
    <scope>NUCLEOTIDE SEQUENCE</scope>
</reference>
<name>A0A0E9SVB0_ANGAN</name>
<evidence type="ECO:0000313" key="1">
    <source>
        <dbReference type="EMBL" id="JAH45202.1"/>
    </source>
</evidence>
<sequence>MVQLPVASSPDFIWGISSLRLQNRTRHF</sequence>
<reference evidence="1" key="2">
    <citation type="journal article" date="2015" name="Fish Shellfish Immunol.">
        <title>Early steps in the European eel (Anguilla anguilla)-Vibrio vulnificus interaction in the gills: Role of the RtxA13 toxin.</title>
        <authorList>
            <person name="Callol A."/>
            <person name="Pajuelo D."/>
            <person name="Ebbesson L."/>
            <person name="Teles M."/>
            <person name="MacKenzie S."/>
            <person name="Amaro C."/>
        </authorList>
    </citation>
    <scope>NUCLEOTIDE SEQUENCE</scope>
</reference>
<organism evidence="1">
    <name type="scientific">Anguilla anguilla</name>
    <name type="common">European freshwater eel</name>
    <name type="synonym">Muraena anguilla</name>
    <dbReference type="NCBI Taxonomy" id="7936"/>
    <lineage>
        <taxon>Eukaryota</taxon>
        <taxon>Metazoa</taxon>
        <taxon>Chordata</taxon>
        <taxon>Craniata</taxon>
        <taxon>Vertebrata</taxon>
        <taxon>Euteleostomi</taxon>
        <taxon>Actinopterygii</taxon>
        <taxon>Neopterygii</taxon>
        <taxon>Teleostei</taxon>
        <taxon>Anguilliformes</taxon>
        <taxon>Anguillidae</taxon>
        <taxon>Anguilla</taxon>
    </lineage>
</organism>
<protein>
    <submittedName>
        <fullName evidence="1">Uncharacterized protein</fullName>
    </submittedName>
</protein>
<accession>A0A0E9SVB0</accession>
<dbReference type="AlphaFoldDB" id="A0A0E9SVB0"/>
<proteinExistence type="predicted"/>
<dbReference type="EMBL" id="GBXM01063375">
    <property type="protein sequence ID" value="JAH45202.1"/>
    <property type="molecule type" value="Transcribed_RNA"/>
</dbReference>